<protein>
    <submittedName>
        <fullName evidence="1">Uncharacterized protein</fullName>
    </submittedName>
</protein>
<name>S3C8K6_OPHP1</name>
<proteinExistence type="predicted"/>
<evidence type="ECO:0000313" key="2">
    <source>
        <dbReference type="Proteomes" id="UP000016923"/>
    </source>
</evidence>
<dbReference type="Proteomes" id="UP000016923">
    <property type="component" value="Unassembled WGS sequence"/>
</dbReference>
<dbReference type="AlphaFoldDB" id="S3C8K6"/>
<dbReference type="VEuPathDB" id="FungiDB:F503_07610"/>
<keyword evidence="2" id="KW-1185">Reference proteome</keyword>
<dbReference type="EMBL" id="KE148147">
    <property type="protein sequence ID" value="EPE09834.1"/>
    <property type="molecule type" value="Genomic_DNA"/>
</dbReference>
<reference evidence="1 2" key="1">
    <citation type="journal article" date="2013" name="BMC Genomics">
        <title>The genome and transcriptome of the pine saprophyte Ophiostoma piceae, and a comparison with the bark beetle-associated pine pathogen Grosmannia clavigera.</title>
        <authorList>
            <person name="Haridas S."/>
            <person name="Wang Y."/>
            <person name="Lim L."/>
            <person name="Massoumi Alamouti S."/>
            <person name="Jackman S."/>
            <person name="Docking R."/>
            <person name="Robertson G."/>
            <person name="Birol I."/>
            <person name="Bohlmann J."/>
            <person name="Breuil C."/>
        </authorList>
    </citation>
    <scope>NUCLEOTIDE SEQUENCE [LARGE SCALE GENOMIC DNA]</scope>
    <source>
        <strain evidence="1 2">UAMH 11346</strain>
    </source>
</reference>
<sequence length="88" mass="9827">MSLLNDKVVLVDIAKFDTKLMQLAEGLFAAVDVLWLRRPRAFHPLSDEANNTPIFALSKMAQEFGTDTVATDQLLEKHGSATFDFGMR</sequence>
<evidence type="ECO:0000313" key="1">
    <source>
        <dbReference type="EMBL" id="EPE09834.1"/>
    </source>
</evidence>
<accession>S3C8K6</accession>
<organism evidence="1 2">
    <name type="scientific">Ophiostoma piceae (strain UAMH 11346)</name>
    <name type="common">Sap stain fungus</name>
    <dbReference type="NCBI Taxonomy" id="1262450"/>
    <lineage>
        <taxon>Eukaryota</taxon>
        <taxon>Fungi</taxon>
        <taxon>Dikarya</taxon>
        <taxon>Ascomycota</taxon>
        <taxon>Pezizomycotina</taxon>
        <taxon>Sordariomycetes</taxon>
        <taxon>Sordariomycetidae</taxon>
        <taxon>Ophiostomatales</taxon>
        <taxon>Ophiostomataceae</taxon>
        <taxon>Ophiostoma</taxon>
    </lineage>
</organism>
<gene>
    <name evidence="1" type="ORF">F503_07610</name>
</gene>
<dbReference type="HOGENOM" id="CLU_2469676_0_0_1"/>